<sequence>MSTLDSCNSCGTEPGQLPWSVLEHEASMEFWIRSGAGLLGAYAAKAVAETSEGGESAILVLEHRLGPTSSPTQMACVGARRGWLASVSMAGGDCIARKAAEKKKSSLVMSSLLASLNLSKYAALFEAEEIDIESLCLMNAGHLRDLGIPFMPAHEATKWFSVTRRL</sequence>
<dbReference type="EMBL" id="CM047584">
    <property type="protein sequence ID" value="KAI9911794.1"/>
    <property type="molecule type" value="Genomic_DNA"/>
</dbReference>
<gene>
    <name evidence="1" type="ORF">PsorP6_009491</name>
</gene>
<evidence type="ECO:0000313" key="2">
    <source>
        <dbReference type="Proteomes" id="UP001163321"/>
    </source>
</evidence>
<proteinExistence type="predicted"/>
<dbReference type="Proteomes" id="UP001163321">
    <property type="component" value="Chromosome 5"/>
</dbReference>
<reference evidence="1 2" key="1">
    <citation type="journal article" date="2022" name="bioRxiv">
        <title>The genome of the oomycete Peronosclerospora sorghi, a cosmopolitan pathogen of maize and sorghum, is inflated with dispersed pseudogenes.</title>
        <authorList>
            <person name="Fletcher K."/>
            <person name="Martin F."/>
            <person name="Isakeit T."/>
            <person name="Cavanaugh K."/>
            <person name="Magill C."/>
            <person name="Michelmore R."/>
        </authorList>
    </citation>
    <scope>NUCLEOTIDE SEQUENCE [LARGE SCALE GENOMIC DNA]</scope>
    <source>
        <strain evidence="1">P6</strain>
    </source>
</reference>
<protein>
    <submittedName>
        <fullName evidence="1">Uncharacterized protein</fullName>
    </submittedName>
</protein>
<organism evidence="1 2">
    <name type="scientific">Peronosclerospora sorghi</name>
    <dbReference type="NCBI Taxonomy" id="230839"/>
    <lineage>
        <taxon>Eukaryota</taxon>
        <taxon>Sar</taxon>
        <taxon>Stramenopiles</taxon>
        <taxon>Oomycota</taxon>
        <taxon>Peronosporomycetes</taxon>
        <taxon>Peronosporales</taxon>
        <taxon>Peronosporaceae</taxon>
        <taxon>Peronosclerospora</taxon>
    </lineage>
</organism>
<evidence type="ECO:0000313" key="1">
    <source>
        <dbReference type="EMBL" id="KAI9911794.1"/>
    </source>
</evidence>
<comment type="caution">
    <text evidence="1">The sequence shown here is derived from an EMBL/GenBank/DDBJ whole genome shotgun (WGS) entry which is preliminary data.</text>
</comment>
<accession>A0ACC0W113</accession>
<keyword evidence="2" id="KW-1185">Reference proteome</keyword>
<name>A0ACC0W113_9STRA</name>